<protein>
    <recommendedName>
        <fullName evidence="3">Transposase Helix-turn-helix domain-containing protein</fullName>
    </recommendedName>
</protein>
<sequence length="93" mass="10934">MFFHYTRMNVDTFYKLLDMVSPELQKTSWRVLSVEQRLAITLRYLATGDQILSIALAYRIGESTTYNVIRETTEIIINVLLLMLRQEGYVLIK</sequence>
<comment type="caution">
    <text evidence="1">The sequence shown here is derived from an EMBL/GenBank/DDBJ whole genome shotgun (WGS) entry which is preliminary data.</text>
</comment>
<evidence type="ECO:0000313" key="2">
    <source>
        <dbReference type="Proteomes" id="UP001430953"/>
    </source>
</evidence>
<evidence type="ECO:0000313" key="1">
    <source>
        <dbReference type="EMBL" id="KAL0101843.1"/>
    </source>
</evidence>
<dbReference type="Proteomes" id="UP001430953">
    <property type="component" value="Unassembled WGS sequence"/>
</dbReference>
<evidence type="ECO:0008006" key="3">
    <source>
        <dbReference type="Google" id="ProtNLM"/>
    </source>
</evidence>
<accession>A0AAW2EGF5</accession>
<name>A0AAW2EGF5_9HYME</name>
<organism evidence="1 2">
    <name type="scientific">Cardiocondyla obscurior</name>
    <dbReference type="NCBI Taxonomy" id="286306"/>
    <lineage>
        <taxon>Eukaryota</taxon>
        <taxon>Metazoa</taxon>
        <taxon>Ecdysozoa</taxon>
        <taxon>Arthropoda</taxon>
        <taxon>Hexapoda</taxon>
        <taxon>Insecta</taxon>
        <taxon>Pterygota</taxon>
        <taxon>Neoptera</taxon>
        <taxon>Endopterygota</taxon>
        <taxon>Hymenoptera</taxon>
        <taxon>Apocrita</taxon>
        <taxon>Aculeata</taxon>
        <taxon>Formicoidea</taxon>
        <taxon>Formicidae</taxon>
        <taxon>Myrmicinae</taxon>
        <taxon>Cardiocondyla</taxon>
    </lineage>
</organism>
<reference evidence="1 2" key="1">
    <citation type="submission" date="2023-03" db="EMBL/GenBank/DDBJ databases">
        <title>High recombination rates correlate with genetic variation in Cardiocondyla obscurior ants.</title>
        <authorList>
            <person name="Errbii M."/>
        </authorList>
    </citation>
    <scope>NUCLEOTIDE SEQUENCE [LARGE SCALE GENOMIC DNA]</scope>
    <source>
        <strain evidence="1">Alpha-2009</strain>
        <tissue evidence="1">Whole body</tissue>
    </source>
</reference>
<proteinExistence type="predicted"/>
<gene>
    <name evidence="1" type="ORF">PUN28_019176</name>
</gene>
<keyword evidence="2" id="KW-1185">Reference proteome</keyword>
<dbReference type="AlphaFoldDB" id="A0AAW2EGF5"/>
<dbReference type="EMBL" id="JADYXP020000024">
    <property type="protein sequence ID" value="KAL0101843.1"/>
    <property type="molecule type" value="Genomic_DNA"/>
</dbReference>